<feature type="compositionally biased region" description="Polar residues" evidence="1">
    <location>
        <begin position="532"/>
        <end position="562"/>
    </location>
</feature>
<protein>
    <submittedName>
        <fullName evidence="2">Uncharacterized protein</fullName>
    </submittedName>
</protein>
<dbReference type="AlphaFoldDB" id="A0A9Q5I6G7"/>
<feature type="region of interest" description="Disordered" evidence="1">
    <location>
        <begin position="45"/>
        <end position="64"/>
    </location>
</feature>
<feature type="region of interest" description="Disordered" evidence="1">
    <location>
        <begin position="126"/>
        <end position="159"/>
    </location>
</feature>
<dbReference type="OrthoDB" id="128308at2759"/>
<dbReference type="Proteomes" id="UP000757232">
    <property type="component" value="Unassembled WGS sequence"/>
</dbReference>
<gene>
    <name evidence="2" type="ORF">A7U60_g512</name>
</gene>
<evidence type="ECO:0000313" key="3">
    <source>
        <dbReference type="Proteomes" id="UP000757232"/>
    </source>
</evidence>
<accession>A0A9Q5I6G7</accession>
<feature type="compositionally biased region" description="Polar residues" evidence="1">
    <location>
        <begin position="144"/>
        <end position="157"/>
    </location>
</feature>
<evidence type="ECO:0000313" key="2">
    <source>
        <dbReference type="EMBL" id="OCB92137.1"/>
    </source>
</evidence>
<keyword evidence="3" id="KW-1185">Reference proteome</keyword>
<sequence length="631" mass="68579">MDGLASTVGRPTGVYPSSGLSVSVPPELSSCHGLADRPRWTRWTTVSTPMDPSRPSGSSSLAHPAADPPAGIYCANPDCRTRAGERSRGHQSCRALLCGHCCQNTARAAAEAGEQRPICKVHARRVHTGHKPAPKTEHRAEESSIPNTTGTGISASSPAGPRLGEFEELHDLLEKRARLEQSLKRSLTMVIWYRNGCEPLRIAHEVTTFPLFQLQDFPELIGELGLQPSSYIDAYNTETGQWEQHKISTVRSVDQDQRLLYRLRPSLLDSLTDCPFLEQELSLQAAPKSNLTKRHPIAPLTSSPPGKQVRVLSNPTPVRAPTTTSPQNTTLQNWDSPMSGVSPKQGPAAWSYTGPAATARPGVRHSPSTIIPAATSSVDHSNSVTNNYGSIKRWPTDYTVHEIVEGFDTMAEIMKSDPSTRQRNAFERVFPPCRYVKSTVGRAKLYWKRASEEIRSHFLALPRDDPRGKWTHFVHLMDGRLVIEVGKEKLGGVSAGSHGVPRVGIGPGTVAESMVDAEHNMETAEEDDHADTTSPLSFTQTQSASNQPQIAIQSPPTMTAHPSLSLRRSGHAHTGQPQAPPMGVLLPNPNPLTHHASAPAMPMTTAFTLDRSINMNRSSSSLSGAITIPEV</sequence>
<name>A0A9Q5I6G7_SANBA</name>
<feature type="region of interest" description="Disordered" evidence="1">
    <location>
        <begin position="521"/>
        <end position="582"/>
    </location>
</feature>
<dbReference type="EMBL" id="LNZH02000028">
    <property type="protein sequence ID" value="OCB92137.1"/>
    <property type="molecule type" value="Genomic_DNA"/>
</dbReference>
<reference evidence="2" key="1">
    <citation type="submission" date="2016-06" db="EMBL/GenBank/DDBJ databases">
        <title>Draft Genome sequence of the fungus Inonotus baumii.</title>
        <authorList>
            <person name="Zhu H."/>
            <person name="Lin W."/>
        </authorList>
    </citation>
    <scope>NUCLEOTIDE SEQUENCE</scope>
    <source>
        <strain evidence="2">821</strain>
    </source>
</reference>
<feature type="region of interest" description="Disordered" evidence="1">
    <location>
        <begin position="287"/>
        <end position="349"/>
    </location>
</feature>
<feature type="compositionally biased region" description="Polar residues" evidence="1">
    <location>
        <begin position="45"/>
        <end position="61"/>
    </location>
</feature>
<evidence type="ECO:0000256" key="1">
    <source>
        <dbReference type="SAM" id="MobiDB-lite"/>
    </source>
</evidence>
<organism evidence="2 3">
    <name type="scientific">Sanghuangporus baumii</name>
    <name type="common">Phellinus baumii</name>
    <dbReference type="NCBI Taxonomy" id="108892"/>
    <lineage>
        <taxon>Eukaryota</taxon>
        <taxon>Fungi</taxon>
        <taxon>Dikarya</taxon>
        <taxon>Basidiomycota</taxon>
        <taxon>Agaricomycotina</taxon>
        <taxon>Agaricomycetes</taxon>
        <taxon>Hymenochaetales</taxon>
        <taxon>Hymenochaetaceae</taxon>
        <taxon>Sanghuangporus</taxon>
    </lineage>
</organism>
<comment type="caution">
    <text evidence="2">The sequence shown here is derived from an EMBL/GenBank/DDBJ whole genome shotgun (WGS) entry which is preliminary data.</text>
</comment>
<feature type="compositionally biased region" description="Polar residues" evidence="1">
    <location>
        <begin position="300"/>
        <end position="336"/>
    </location>
</feature>
<proteinExistence type="predicted"/>